<feature type="signal peptide" evidence="1">
    <location>
        <begin position="1"/>
        <end position="21"/>
    </location>
</feature>
<feature type="chain" id="PRO_5046690598" description="DUF2846 domain-containing protein" evidence="1">
    <location>
        <begin position="22"/>
        <end position="176"/>
    </location>
</feature>
<dbReference type="EMBL" id="BAABGZ010000077">
    <property type="protein sequence ID" value="GAA4366985.1"/>
    <property type="molecule type" value="Genomic_DNA"/>
</dbReference>
<evidence type="ECO:0000313" key="3">
    <source>
        <dbReference type="Proteomes" id="UP001501153"/>
    </source>
</evidence>
<organism evidence="2 3">
    <name type="scientific">Hymenobacter saemangeumensis</name>
    <dbReference type="NCBI Taxonomy" id="1084522"/>
    <lineage>
        <taxon>Bacteria</taxon>
        <taxon>Pseudomonadati</taxon>
        <taxon>Bacteroidota</taxon>
        <taxon>Cytophagia</taxon>
        <taxon>Cytophagales</taxon>
        <taxon>Hymenobacteraceae</taxon>
        <taxon>Hymenobacter</taxon>
    </lineage>
</organism>
<proteinExistence type="predicted"/>
<evidence type="ECO:0000313" key="2">
    <source>
        <dbReference type="EMBL" id="GAA4366985.1"/>
    </source>
</evidence>
<comment type="caution">
    <text evidence="2">The sequence shown here is derived from an EMBL/GenBank/DDBJ whole genome shotgun (WGS) entry which is preliminary data.</text>
</comment>
<keyword evidence="1" id="KW-0732">Signal</keyword>
<name>A0ABP8IRF2_9BACT</name>
<reference evidence="3" key="1">
    <citation type="journal article" date="2019" name="Int. J. Syst. Evol. Microbiol.">
        <title>The Global Catalogue of Microorganisms (GCM) 10K type strain sequencing project: providing services to taxonomists for standard genome sequencing and annotation.</title>
        <authorList>
            <consortium name="The Broad Institute Genomics Platform"/>
            <consortium name="The Broad Institute Genome Sequencing Center for Infectious Disease"/>
            <person name="Wu L."/>
            <person name="Ma J."/>
        </authorList>
    </citation>
    <scope>NUCLEOTIDE SEQUENCE [LARGE SCALE GENOMIC DNA]</scope>
    <source>
        <strain evidence="3">JCM 17923</strain>
    </source>
</reference>
<dbReference type="Proteomes" id="UP001501153">
    <property type="component" value="Unassembled WGS sequence"/>
</dbReference>
<protein>
    <recommendedName>
        <fullName evidence="4">DUF2846 domain-containing protein</fullName>
    </recommendedName>
</protein>
<evidence type="ECO:0008006" key="4">
    <source>
        <dbReference type="Google" id="ProtNLM"/>
    </source>
</evidence>
<evidence type="ECO:0000256" key="1">
    <source>
        <dbReference type="SAM" id="SignalP"/>
    </source>
</evidence>
<gene>
    <name evidence="2" type="ORF">GCM10023185_38460</name>
</gene>
<keyword evidence="3" id="KW-1185">Reference proteome</keyword>
<sequence length="176" mass="19110">MVRLVPAFVLASSCLLLTAGAPPKAVPLCQAGETTLFAFQTKGGKTASLCRGPKGSYLVYRFGTPGKVELQYPAALNASSWQKFTYWSYTRGGGAANAGRETSQLKFENAGVEYTLSDETIAGYDKNREEVYRREVGIDVLVKGKNILVKGSPNTVVGGLYKVRDDNKVKIDEDMQ</sequence>
<accession>A0ABP8IRF2</accession>